<keyword evidence="2" id="KW-1185">Reference proteome</keyword>
<organism evidence="1 2">
    <name type="scientific">Fadolivirus FV1/VV64</name>
    <dbReference type="NCBI Taxonomy" id="3070911"/>
    <lineage>
        <taxon>Viruses</taxon>
        <taxon>Varidnaviria</taxon>
        <taxon>Bamfordvirae</taxon>
        <taxon>Nucleocytoviricota</taxon>
        <taxon>Megaviricetes</taxon>
        <taxon>Imitervirales</taxon>
        <taxon>Mimiviridae</taxon>
        <taxon>Klosneuvirinae</taxon>
        <taxon>Fadolivirus</taxon>
        <taxon>Fadolivirus algeromassiliense</taxon>
    </lineage>
</organism>
<evidence type="ECO:0000313" key="1">
    <source>
        <dbReference type="EMBL" id="QKF94210.1"/>
    </source>
</evidence>
<sequence>MNNFTENDYILFIGQEANFQSRSMLIPAKEFIEARKEDYEMLKKTSAKNYVFQFDGMDHQIDNLLLQNYIWEDNMGKQEIREYTQVCNQLTHYADGMDDNCYFDMKDKIWYDKAICNICSGFNHIKNYTKAKNMTMYKKKPINIVDSFLFIELRNGILEMPSCDTVEEMFQKYYSK</sequence>
<protein>
    <submittedName>
        <fullName evidence="1">Uncharacterized protein</fullName>
    </submittedName>
</protein>
<proteinExistence type="predicted"/>
<dbReference type="Proteomes" id="UP001162001">
    <property type="component" value="Segment"/>
</dbReference>
<dbReference type="EMBL" id="MT418680">
    <property type="protein sequence ID" value="QKF94210.1"/>
    <property type="molecule type" value="Genomic_DNA"/>
</dbReference>
<gene>
    <name evidence="1" type="ORF">Fadolivirus_1_752</name>
</gene>
<evidence type="ECO:0000313" key="2">
    <source>
        <dbReference type="Proteomes" id="UP001162001"/>
    </source>
</evidence>
<name>A0A7D3UTD4_9VIRU</name>
<accession>A0A7D3UTD4</accession>
<reference evidence="1 2" key="1">
    <citation type="submission" date="2020-04" db="EMBL/GenBank/DDBJ databases">
        <title>Advantages and limits of metagenomic assembly and binning of a giant virus.</title>
        <authorList>
            <person name="Schulz F."/>
            <person name="Andreani J."/>
            <person name="Francis R."/>
            <person name="Boudjemaa H."/>
            <person name="Bou Khalil J.Y."/>
            <person name="Lee J."/>
            <person name="La Scola B."/>
            <person name="Woyke T."/>
        </authorList>
    </citation>
    <scope>NUCLEOTIDE SEQUENCE [LARGE SCALE GENOMIC DNA]</scope>
    <source>
        <strain evidence="1 2">FV1/VV64</strain>
    </source>
</reference>